<dbReference type="GO" id="GO:0016757">
    <property type="term" value="F:glycosyltransferase activity"/>
    <property type="evidence" value="ECO:0007669"/>
    <property type="project" value="UniProtKB-KW"/>
</dbReference>
<gene>
    <name evidence="5" type="ORF">IDH45_11060</name>
</gene>
<dbReference type="Proteomes" id="UP000639396">
    <property type="component" value="Unassembled WGS sequence"/>
</dbReference>
<evidence type="ECO:0000256" key="3">
    <source>
        <dbReference type="ARBA" id="ARBA00022679"/>
    </source>
</evidence>
<dbReference type="InterPro" id="IPR029044">
    <property type="entry name" value="Nucleotide-diphossugar_trans"/>
</dbReference>
<dbReference type="SUPFAM" id="SSF53448">
    <property type="entry name" value="Nucleotide-diphospho-sugar transferases"/>
    <property type="match status" value="1"/>
</dbReference>
<keyword evidence="3" id="KW-0808">Transferase</keyword>
<dbReference type="InterPro" id="IPR001173">
    <property type="entry name" value="Glyco_trans_2-like"/>
</dbReference>
<evidence type="ECO:0000256" key="1">
    <source>
        <dbReference type="ARBA" id="ARBA00006739"/>
    </source>
</evidence>
<dbReference type="AlphaFoldDB" id="A0A927C9K4"/>
<keyword evidence="6" id="KW-1185">Reference proteome</keyword>
<comment type="similarity">
    <text evidence="1">Belongs to the glycosyltransferase 2 family.</text>
</comment>
<dbReference type="PANTHER" id="PTHR43685">
    <property type="entry name" value="GLYCOSYLTRANSFERASE"/>
    <property type="match status" value="1"/>
</dbReference>
<proteinExistence type="inferred from homology"/>
<dbReference type="InterPro" id="IPR050834">
    <property type="entry name" value="Glycosyltransf_2"/>
</dbReference>
<reference evidence="5" key="1">
    <citation type="submission" date="2020-09" db="EMBL/GenBank/DDBJ databases">
        <title>A novel bacterium of genus Paenibacillus, isolated from South China Sea.</title>
        <authorList>
            <person name="Huang H."/>
            <person name="Mo K."/>
            <person name="Hu Y."/>
        </authorList>
    </citation>
    <scope>NUCLEOTIDE SEQUENCE</scope>
    <source>
        <strain evidence="5">IB182363</strain>
    </source>
</reference>
<dbReference type="PANTHER" id="PTHR43685:SF5">
    <property type="entry name" value="GLYCOSYLTRANSFERASE EPSE-RELATED"/>
    <property type="match status" value="1"/>
</dbReference>
<evidence type="ECO:0000313" key="6">
    <source>
        <dbReference type="Proteomes" id="UP000639396"/>
    </source>
</evidence>
<evidence type="ECO:0000259" key="4">
    <source>
        <dbReference type="Pfam" id="PF00535"/>
    </source>
</evidence>
<protein>
    <submittedName>
        <fullName evidence="5">Glycosyltransferase</fullName>
    </submittedName>
</protein>
<dbReference type="Pfam" id="PF00535">
    <property type="entry name" value="Glycos_transf_2"/>
    <property type="match status" value="1"/>
</dbReference>
<evidence type="ECO:0000256" key="2">
    <source>
        <dbReference type="ARBA" id="ARBA00022676"/>
    </source>
</evidence>
<accession>A0A927C9K4</accession>
<dbReference type="EMBL" id="JACXJA010000013">
    <property type="protein sequence ID" value="MBD2862522.1"/>
    <property type="molecule type" value="Genomic_DNA"/>
</dbReference>
<evidence type="ECO:0000313" key="5">
    <source>
        <dbReference type="EMBL" id="MBD2862522.1"/>
    </source>
</evidence>
<dbReference type="Gene3D" id="3.90.550.10">
    <property type="entry name" value="Spore Coat Polysaccharide Biosynthesis Protein SpsA, Chain A"/>
    <property type="match status" value="1"/>
</dbReference>
<organism evidence="5 6">
    <name type="scientific">Paenibacillus oceani</name>
    <dbReference type="NCBI Taxonomy" id="2772510"/>
    <lineage>
        <taxon>Bacteria</taxon>
        <taxon>Bacillati</taxon>
        <taxon>Bacillota</taxon>
        <taxon>Bacilli</taxon>
        <taxon>Bacillales</taxon>
        <taxon>Paenibacillaceae</taxon>
        <taxon>Paenibacillus</taxon>
    </lineage>
</organism>
<name>A0A927C9K4_9BACL</name>
<keyword evidence="2" id="KW-0328">Glycosyltransferase</keyword>
<comment type="caution">
    <text evidence="5">The sequence shown here is derived from an EMBL/GenBank/DDBJ whole genome shotgun (WGS) entry which is preliminary data.</text>
</comment>
<sequence length="325" mass="36934">MKLSVVMAVYNGERYVEEAIGSILAQTYTDFELIVIDDGSVDRTRDILRSISDPRLRRVLLPYNCGAAMSLNIGVWQSTGDWIAIHDADDRSMPDRFQVQAEYVRARPELIVAGAQISCFGDADVSPALLREREQALNQGESALRRDRYSVCPFCHGTAWISRAKFIQAGGYDPGYKIVYDYDLWLKLFRLGPIGKVDRVLYEYRIHASSLSNHNKRNAFTERLRCCVRRMCESDLVRGSGMPRVLVIGGEYQCRIMKTEVAPYCRIHVQAYHDSGLAGKVQSFVHAVKSGEVDAILQMNHPSRTMMTAYFQFQGLVQNKHFFNL</sequence>
<dbReference type="RefSeq" id="WP_190927519.1">
    <property type="nucleotide sequence ID" value="NZ_JACXJA010000013.1"/>
</dbReference>
<feature type="domain" description="Glycosyltransferase 2-like" evidence="4">
    <location>
        <begin position="4"/>
        <end position="167"/>
    </location>
</feature>